<gene>
    <name evidence="2" type="ORF">BCIN_01g02060</name>
</gene>
<keyword evidence="3" id="KW-1185">Reference proteome</keyword>
<accession>A0A384J4H7</accession>
<evidence type="ECO:0000313" key="3">
    <source>
        <dbReference type="Proteomes" id="UP000001798"/>
    </source>
</evidence>
<dbReference type="AlphaFoldDB" id="A0A384J4H7"/>
<organism evidence="2 3">
    <name type="scientific">Botryotinia fuckeliana (strain B05.10)</name>
    <name type="common">Noble rot fungus</name>
    <name type="synonym">Botrytis cinerea</name>
    <dbReference type="NCBI Taxonomy" id="332648"/>
    <lineage>
        <taxon>Eukaryota</taxon>
        <taxon>Fungi</taxon>
        <taxon>Dikarya</taxon>
        <taxon>Ascomycota</taxon>
        <taxon>Pezizomycotina</taxon>
        <taxon>Leotiomycetes</taxon>
        <taxon>Helotiales</taxon>
        <taxon>Sclerotiniaceae</taxon>
        <taxon>Botrytis</taxon>
    </lineage>
</organism>
<evidence type="ECO:0000256" key="1">
    <source>
        <dbReference type="SAM" id="Phobius"/>
    </source>
</evidence>
<protein>
    <submittedName>
        <fullName evidence="2">Uncharacterized protein</fullName>
    </submittedName>
</protein>
<reference evidence="2 3" key="2">
    <citation type="journal article" date="2012" name="Eukaryot. Cell">
        <title>Genome update of Botrytis cinerea strains B05.10 and T4.</title>
        <authorList>
            <person name="Staats M."/>
            <person name="van Kan J.A."/>
        </authorList>
    </citation>
    <scope>NUCLEOTIDE SEQUENCE [LARGE SCALE GENOMIC DNA]</scope>
    <source>
        <strain evidence="2 3">B05.10</strain>
    </source>
</reference>
<reference evidence="2 3" key="1">
    <citation type="journal article" date="2011" name="PLoS Genet.">
        <title>Genomic analysis of the necrotrophic fungal pathogens Sclerotinia sclerotiorum and Botrytis cinerea.</title>
        <authorList>
            <person name="Amselem J."/>
            <person name="Cuomo C.A."/>
            <person name="van Kan J.A."/>
            <person name="Viaud M."/>
            <person name="Benito E.P."/>
            <person name="Couloux A."/>
            <person name="Coutinho P.M."/>
            <person name="de Vries R.P."/>
            <person name="Dyer P.S."/>
            <person name="Fillinger S."/>
            <person name="Fournier E."/>
            <person name="Gout L."/>
            <person name="Hahn M."/>
            <person name="Kohn L."/>
            <person name="Lapalu N."/>
            <person name="Plummer K.M."/>
            <person name="Pradier J.M."/>
            <person name="Quevillon E."/>
            <person name="Sharon A."/>
            <person name="Simon A."/>
            <person name="ten Have A."/>
            <person name="Tudzynski B."/>
            <person name="Tudzynski P."/>
            <person name="Wincker P."/>
            <person name="Andrew M."/>
            <person name="Anthouard V."/>
            <person name="Beever R.E."/>
            <person name="Beffa R."/>
            <person name="Benoit I."/>
            <person name="Bouzid O."/>
            <person name="Brault B."/>
            <person name="Chen Z."/>
            <person name="Choquer M."/>
            <person name="Collemare J."/>
            <person name="Cotton P."/>
            <person name="Danchin E.G."/>
            <person name="Da Silva C."/>
            <person name="Gautier A."/>
            <person name="Giraud C."/>
            <person name="Giraud T."/>
            <person name="Gonzalez C."/>
            <person name="Grossetete S."/>
            <person name="Guldener U."/>
            <person name="Henrissat B."/>
            <person name="Howlett B.J."/>
            <person name="Kodira C."/>
            <person name="Kretschmer M."/>
            <person name="Lappartient A."/>
            <person name="Leroch M."/>
            <person name="Levis C."/>
            <person name="Mauceli E."/>
            <person name="Neuveglise C."/>
            <person name="Oeser B."/>
            <person name="Pearson M."/>
            <person name="Poulain J."/>
            <person name="Poussereau N."/>
            <person name="Quesneville H."/>
            <person name="Rascle C."/>
            <person name="Schumacher J."/>
            <person name="Segurens B."/>
            <person name="Sexton A."/>
            <person name="Silva E."/>
            <person name="Sirven C."/>
            <person name="Soanes D.M."/>
            <person name="Talbot N.J."/>
            <person name="Templeton M."/>
            <person name="Yandava C."/>
            <person name="Yarden O."/>
            <person name="Zeng Q."/>
            <person name="Rollins J.A."/>
            <person name="Lebrun M.H."/>
            <person name="Dickman M."/>
        </authorList>
    </citation>
    <scope>NUCLEOTIDE SEQUENCE [LARGE SCALE GENOMIC DNA]</scope>
    <source>
        <strain evidence="2 3">B05.10</strain>
    </source>
</reference>
<keyword evidence="1" id="KW-0812">Transmembrane</keyword>
<dbReference type="OrthoDB" id="2139606at2759"/>
<keyword evidence="1" id="KW-1133">Transmembrane helix</keyword>
<dbReference type="GeneID" id="36393782"/>
<feature type="transmembrane region" description="Helical" evidence="1">
    <location>
        <begin position="24"/>
        <end position="44"/>
    </location>
</feature>
<name>A0A384J4H7_BOTFB</name>
<keyword evidence="1" id="KW-0472">Membrane</keyword>
<reference evidence="2 3" key="3">
    <citation type="journal article" date="2017" name="Mol. Plant Pathol.">
        <title>A gapless genome sequence of the fungus Botrytis cinerea.</title>
        <authorList>
            <person name="Van Kan J.A."/>
            <person name="Stassen J.H."/>
            <person name="Mosbach A."/>
            <person name="Van Der Lee T.A."/>
            <person name="Faino L."/>
            <person name="Farmer A.D."/>
            <person name="Papasotiriou D.G."/>
            <person name="Zhou S."/>
            <person name="Seidl M.F."/>
            <person name="Cottam E."/>
            <person name="Edel D."/>
            <person name="Hahn M."/>
            <person name="Schwartz D.C."/>
            <person name="Dietrich R.A."/>
            <person name="Widdison S."/>
            <person name="Scalliet G."/>
        </authorList>
    </citation>
    <scope>NUCLEOTIDE SEQUENCE [LARGE SCALE GENOMIC DNA]</scope>
    <source>
        <strain evidence="2 3">B05.10</strain>
    </source>
</reference>
<proteinExistence type="predicted"/>
<dbReference type="Proteomes" id="UP000001798">
    <property type="component" value="Chromosome 1"/>
</dbReference>
<dbReference type="EMBL" id="CP009805">
    <property type="protein sequence ID" value="ATZ45419.1"/>
    <property type="molecule type" value="Genomic_DNA"/>
</dbReference>
<dbReference type="RefSeq" id="XP_024546052.1">
    <property type="nucleotide sequence ID" value="XM_024690285.1"/>
</dbReference>
<dbReference type="VEuPathDB" id="FungiDB:Bcin01g02060"/>
<sequence length="92" mass="10693">MRELLWDEMNAVEARWTIEKRFRVVEVFLAVLWCFSSAYLAFFFTDCLMSRCNDCPSTHHQLDKCIHHIVDSLSIRGFGRSTLTAAGLDLYS</sequence>
<evidence type="ECO:0000313" key="2">
    <source>
        <dbReference type="EMBL" id="ATZ45419.1"/>
    </source>
</evidence>